<dbReference type="STRING" id="630390.A0A180GM10"/>
<reference evidence="2" key="2">
    <citation type="submission" date="2016-05" db="EMBL/GenBank/DDBJ databases">
        <title>Comparative analysis highlights variable genome content of wheat rusts and divergence of the mating loci.</title>
        <authorList>
            <person name="Cuomo C.A."/>
            <person name="Bakkeren G."/>
            <person name="Szabo L."/>
            <person name="Khalil H."/>
            <person name="Joly D."/>
            <person name="Goldberg J."/>
            <person name="Young S."/>
            <person name="Zeng Q."/>
            <person name="Fellers J."/>
        </authorList>
    </citation>
    <scope>NUCLEOTIDE SEQUENCE [LARGE SCALE GENOMIC DNA]</scope>
    <source>
        <strain evidence="2">1-1 BBBD Race 1</strain>
    </source>
</reference>
<organism evidence="2">
    <name type="scientific">Puccinia triticina (isolate 1-1 / race 1 (BBBD))</name>
    <name type="common">Brown leaf rust fungus</name>
    <dbReference type="NCBI Taxonomy" id="630390"/>
    <lineage>
        <taxon>Eukaryota</taxon>
        <taxon>Fungi</taxon>
        <taxon>Dikarya</taxon>
        <taxon>Basidiomycota</taxon>
        <taxon>Pucciniomycotina</taxon>
        <taxon>Pucciniomycetes</taxon>
        <taxon>Pucciniales</taxon>
        <taxon>Pucciniaceae</taxon>
        <taxon>Puccinia</taxon>
    </lineage>
</organism>
<keyword evidence="4" id="KW-1185">Reference proteome</keyword>
<evidence type="ECO:0000313" key="3">
    <source>
        <dbReference type="EnsemblFungi" id="PTTG_27178-t43_1-p1"/>
    </source>
</evidence>
<feature type="compositionally biased region" description="Basic and acidic residues" evidence="1">
    <location>
        <begin position="88"/>
        <end position="98"/>
    </location>
</feature>
<dbReference type="AlphaFoldDB" id="A0A180GM10"/>
<gene>
    <name evidence="2" type="ORF">PTTG_27178</name>
</gene>
<reference evidence="2" key="1">
    <citation type="submission" date="2009-11" db="EMBL/GenBank/DDBJ databases">
        <authorList>
            <consortium name="The Broad Institute Genome Sequencing Platform"/>
            <person name="Ward D."/>
            <person name="Feldgarden M."/>
            <person name="Earl A."/>
            <person name="Young S.K."/>
            <person name="Zeng Q."/>
            <person name="Koehrsen M."/>
            <person name="Alvarado L."/>
            <person name="Berlin A."/>
            <person name="Bochicchio J."/>
            <person name="Borenstein D."/>
            <person name="Chapman S.B."/>
            <person name="Chen Z."/>
            <person name="Engels R."/>
            <person name="Freedman E."/>
            <person name="Gellesch M."/>
            <person name="Goldberg J."/>
            <person name="Griggs A."/>
            <person name="Gujja S."/>
            <person name="Heilman E."/>
            <person name="Heiman D."/>
            <person name="Hepburn T."/>
            <person name="Howarth C."/>
            <person name="Jen D."/>
            <person name="Larson L."/>
            <person name="Lewis B."/>
            <person name="Mehta T."/>
            <person name="Park D."/>
            <person name="Pearson M."/>
            <person name="Roberts A."/>
            <person name="Saif S."/>
            <person name="Shea T."/>
            <person name="Shenoy N."/>
            <person name="Sisk P."/>
            <person name="Stolte C."/>
            <person name="Sykes S."/>
            <person name="Thomson T."/>
            <person name="Walk T."/>
            <person name="White J."/>
            <person name="Yandava C."/>
            <person name="Izard J."/>
            <person name="Baranova O.V."/>
            <person name="Blanton J.M."/>
            <person name="Tanner A.C."/>
            <person name="Dewhirst F.E."/>
            <person name="Haas B."/>
            <person name="Nusbaum C."/>
            <person name="Birren B."/>
        </authorList>
    </citation>
    <scope>NUCLEOTIDE SEQUENCE [LARGE SCALE GENOMIC DNA]</scope>
    <source>
        <strain evidence="2">1-1 BBBD Race 1</strain>
    </source>
</reference>
<feature type="compositionally biased region" description="Low complexity" evidence="1">
    <location>
        <begin position="8"/>
        <end position="23"/>
    </location>
</feature>
<feature type="compositionally biased region" description="Polar residues" evidence="1">
    <location>
        <begin position="39"/>
        <end position="53"/>
    </location>
</feature>
<dbReference type="PANTHER" id="PTHR47501:SF5">
    <property type="entry name" value="HAT C-TERMINAL DIMERISATION DOMAIN-CONTAINING PROTEIN"/>
    <property type="match status" value="1"/>
</dbReference>
<dbReference type="PANTHER" id="PTHR47501">
    <property type="entry name" value="TRANSPOSASE-RELATED"/>
    <property type="match status" value="1"/>
</dbReference>
<feature type="region of interest" description="Disordered" evidence="1">
    <location>
        <begin position="1"/>
        <end position="111"/>
    </location>
</feature>
<name>A0A180GM10_PUCT1</name>
<dbReference type="Proteomes" id="UP000005240">
    <property type="component" value="Unassembled WGS sequence"/>
</dbReference>
<evidence type="ECO:0000313" key="2">
    <source>
        <dbReference type="EMBL" id="OAV93847.1"/>
    </source>
</evidence>
<dbReference type="EnsemblFungi" id="PTTG_27178-t43_1">
    <property type="protein sequence ID" value="PTTG_27178-t43_1-p1"/>
    <property type="gene ID" value="PTTG_27178"/>
</dbReference>
<feature type="compositionally biased region" description="Basic residues" evidence="1">
    <location>
        <begin position="54"/>
        <end position="68"/>
    </location>
</feature>
<evidence type="ECO:0000256" key="1">
    <source>
        <dbReference type="SAM" id="MobiDB-lite"/>
    </source>
</evidence>
<evidence type="ECO:0000313" key="4">
    <source>
        <dbReference type="Proteomes" id="UP000005240"/>
    </source>
</evidence>
<protein>
    <recommendedName>
        <fullName evidence="5">BED-type domain-containing protein</fullName>
    </recommendedName>
</protein>
<reference evidence="3" key="4">
    <citation type="submission" date="2025-05" db="UniProtKB">
        <authorList>
            <consortium name="EnsemblFungi"/>
        </authorList>
    </citation>
    <scope>IDENTIFICATION</scope>
    <source>
        <strain evidence="3">isolate 1-1 / race 1 (BBBD)</strain>
    </source>
</reference>
<dbReference type="VEuPathDB" id="FungiDB:PTTG_27178"/>
<accession>A0A180GM10</accession>
<dbReference type="EMBL" id="ADAS02000046">
    <property type="protein sequence ID" value="OAV93847.1"/>
    <property type="molecule type" value="Genomic_DNA"/>
</dbReference>
<sequence length="733" mass="83337">MPPRRRSSPSPASNRPPSRQSSRAITPARSDPNFIRPSQDGQKSVAPTPTSVAKRTKNKTGSHSKRKRKDVESDLDISSDHPQTAIDIRQDSEDENSKVKGGRKKRKKRDDDLDLNDIEAYFHNPKLADGQESGPPVLYKCRWCGNSYKQIPGTHANLYKHRDGDKTRRPCPSQADAIKNRAKLPLTPKEIETKLNEKDKDPIKMMLDSGSCDTTVFNHLMLFWLVHHSLPWNRFEDFALGVALNYHRKGSGLFSRAWVAKEAHKLYVNLQNKAIDRLKNLDSKITLIHDVWTTKGNRQAFMGISAAYVLERWNFHSGSNNRTLAAEVDWIILKETATYLNLSDSHIRCFCHKVALIVNAGLRALSLSSTGLNKTKKATLGYVPELDAIEEDNKTINPPSDGLEIQVGPFNKRAPIIEESDSDVKFDDKQADASDQSNIVMVFNKVDFVIQKITSLAARQSEFNHCRERAYQACHVINKLIENEKDQQEQDNNKRGPNFFDNVEIGRNDWELVRKLNDTLAEFYFITKKMEGNTSSGSMMLGEYWGITSFLKKKLRAASKEEFHPMFVKMIDQTEKYVNKALKCDTIILATILNPTYWLSIFQTWYPAHQSIAKSLITREFDLRRIEYEANLTVSQPPALQEQSESEKQGRRKRDLEDVDLFPEIIETTPTDELSIYLSGKFKQSTSQAHKALQLWKPGFSNLGTPCTGLFSHVLNLGQRGEVFLGCGGHMRP</sequence>
<proteinExistence type="predicted"/>
<dbReference type="InterPro" id="IPR012337">
    <property type="entry name" value="RNaseH-like_sf"/>
</dbReference>
<evidence type="ECO:0008006" key="5">
    <source>
        <dbReference type="Google" id="ProtNLM"/>
    </source>
</evidence>
<reference evidence="3 4" key="3">
    <citation type="journal article" date="2017" name="G3 (Bethesda)">
        <title>Comparative analysis highlights variable genome content of wheat rusts and divergence of the mating loci.</title>
        <authorList>
            <person name="Cuomo C.A."/>
            <person name="Bakkeren G."/>
            <person name="Khalil H.B."/>
            <person name="Panwar V."/>
            <person name="Joly D."/>
            <person name="Linning R."/>
            <person name="Sakthikumar S."/>
            <person name="Song X."/>
            <person name="Adiconis X."/>
            <person name="Fan L."/>
            <person name="Goldberg J.M."/>
            <person name="Levin J.Z."/>
            <person name="Young S."/>
            <person name="Zeng Q."/>
            <person name="Anikster Y."/>
            <person name="Bruce M."/>
            <person name="Wang M."/>
            <person name="Yin C."/>
            <person name="McCallum B."/>
            <person name="Szabo L.J."/>
            <person name="Hulbert S."/>
            <person name="Chen X."/>
            <person name="Fellers J.P."/>
        </authorList>
    </citation>
    <scope>NUCLEOTIDE SEQUENCE</scope>
    <source>
        <strain evidence="4">Isolate 1-1 / race 1 (BBBD)</strain>
        <strain evidence="3">isolate 1-1 / race 1 (BBBD)</strain>
    </source>
</reference>
<dbReference type="OrthoDB" id="5088237at2759"/>
<dbReference type="SUPFAM" id="SSF53098">
    <property type="entry name" value="Ribonuclease H-like"/>
    <property type="match status" value="1"/>
</dbReference>